<keyword evidence="3" id="KW-0804">Transcription</keyword>
<dbReference type="Proteomes" id="UP001601444">
    <property type="component" value="Unassembled WGS sequence"/>
</dbReference>
<evidence type="ECO:0000256" key="4">
    <source>
        <dbReference type="PROSITE-ProRule" id="PRU00335"/>
    </source>
</evidence>
<dbReference type="EMBL" id="JBIAMX010000032">
    <property type="protein sequence ID" value="MFF0547098.1"/>
    <property type="molecule type" value="Genomic_DNA"/>
</dbReference>
<dbReference type="PRINTS" id="PR00455">
    <property type="entry name" value="HTHTETR"/>
</dbReference>
<evidence type="ECO:0000313" key="7">
    <source>
        <dbReference type="Proteomes" id="UP001601444"/>
    </source>
</evidence>
<sequence length="216" mass="23897">MTKRRTVPSQDRARETRTHILDTAAALFGRDGVAQVSTNRIAADAEVSVGTLYRYFSDKAVIVDELTERLIAEVEDRFTERAFEFSSRWRAGSVEAYTAVLEEILGVFSEVLVPDAALLRALVGGVQFYSSGLPELEKRLRIMVKVILIQNLGPRENEYLDTATRVFINTGFAAVVRSAVEGVTDEDRDRVITMTAHMMGAWMAAETAPGVTGARH</sequence>
<feature type="domain" description="HTH tetR-type" evidence="5">
    <location>
        <begin position="14"/>
        <end position="74"/>
    </location>
</feature>
<dbReference type="PANTHER" id="PTHR30055">
    <property type="entry name" value="HTH-TYPE TRANSCRIPTIONAL REGULATOR RUTR"/>
    <property type="match status" value="1"/>
</dbReference>
<evidence type="ECO:0000256" key="2">
    <source>
        <dbReference type="ARBA" id="ARBA00023125"/>
    </source>
</evidence>
<keyword evidence="2 4" id="KW-0238">DNA-binding</keyword>
<feature type="DNA-binding region" description="H-T-H motif" evidence="4">
    <location>
        <begin position="37"/>
        <end position="56"/>
    </location>
</feature>
<keyword evidence="1" id="KW-0805">Transcription regulation</keyword>
<accession>A0ABW6PXE3</accession>
<evidence type="ECO:0000313" key="6">
    <source>
        <dbReference type="EMBL" id="MFF0547098.1"/>
    </source>
</evidence>
<proteinExistence type="predicted"/>
<protein>
    <submittedName>
        <fullName evidence="6">TetR/AcrR family transcriptional regulator</fullName>
    </submittedName>
</protein>
<dbReference type="InterPro" id="IPR050109">
    <property type="entry name" value="HTH-type_TetR-like_transc_reg"/>
</dbReference>
<dbReference type="InterPro" id="IPR009057">
    <property type="entry name" value="Homeodomain-like_sf"/>
</dbReference>
<evidence type="ECO:0000256" key="3">
    <source>
        <dbReference type="ARBA" id="ARBA00023163"/>
    </source>
</evidence>
<name>A0ABW6PXE3_9NOCA</name>
<dbReference type="PANTHER" id="PTHR30055:SF234">
    <property type="entry name" value="HTH-TYPE TRANSCRIPTIONAL REGULATOR BETI"/>
    <property type="match status" value="1"/>
</dbReference>
<evidence type="ECO:0000256" key="1">
    <source>
        <dbReference type="ARBA" id="ARBA00023015"/>
    </source>
</evidence>
<dbReference type="SUPFAM" id="SSF46689">
    <property type="entry name" value="Homeodomain-like"/>
    <property type="match status" value="1"/>
</dbReference>
<dbReference type="Pfam" id="PF00440">
    <property type="entry name" value="TetR_N"/>
    <property type="match status" value="1"/>
</dbReference>
<dbReference type="Gene3D" id="1.10.357.10">
    <property type="entry name" value="Tetracycline Repressor, domain 2"/>
    <property type="match status" value="1"/>
</dbReference>
<dbReference type="RefSeq" id="WP_387703249.1">
    <property type="nucleotide sequence ID" value="NZ_JBIAMX010000032.1"/>
</dbReference>
<reference evidence="6 7" key="1">
    <citation type="submission" date="2024-10" db="EMBL/GenBank/DDBJ databases">
        <title>The Natural Products Discovery Center: Release of the First 8490 Sequenced Strains for Exploring Actinobacteria Biosynthetic Diversity.</title>
        <authorList>
            <person name="Kalkreuter E."/>
            <person name="Kautsar S.A."/>
            <person name="Yang D."/>
            <person name="Bader C.D."/>
            <person name="Teijaro C.N."/>
            <person name="Fluegel L."/>
            <person name="Davis C.M."/>
            <person name="Simpson J.R."/>
            <person name="Lauterbach L."/>
            <person name="Steele A.D."/>
            <person name="Gui C."/>
            <person name="Meng S."/>
            <person name="Li G."/>
            <person name="Viehrig K."/>
            <person name="Ye F."/>
            <person name="Su P."/>
            <person name="Kiefer A.F."/>
            <person name="Nichols A."/>
            <person name="Cepeda A.J."/>
            <person name="Yan W."/>
            <person name="Fan B."/>
            <person name="Jiang Y."/>
            <person name="Adhikari A."/>
            <person name="Zheng C.-J."/>
            <person name="Schuster L."/>
            <person name="Cowan T.M."/>
            <person name="Smanski M.J."/>
            <person name="Chevrette M.G."/>
            <person name="De Carvalho L.P.S."/>
            <person name="Shen B."/>
        </authorList>
    </citation>
    <scope>NUCLEOTIDE SEQUENCE [LARGE SCALE GENOMIC DNA]</scope>
    <source>
        <strain evidence="6 7">NPDC004045</strain>
    </source>
</reference>
<evidence type="ECO:0000259" key="5">
    <source>
        <dbReference type="PROSITE" id="PS50977"/>
    </source>
</evidence>
<dbReference type="PROSITE" id="PS01081">
    <property type="entry name" value="HTH_TETR_1"/>
    <property type="match status" value="1"/>
</dbReference>
<dbReference type="PROSITE" id="PS50977">
    <property type="entry name" value="HTH_TETR_2"/>
    <property type="match status" value="1"/>
</dbReference>
<gene>
    <name evidence="6" type="ORF">ACFYTF_30105</name>
</gene>
<dbReference type="InterPro" id="IPR023772">
    <property type="entry name" value="DNA-bd_HTH_TetR-type_CS"/>
</dbReference>
<keyword evidence="7" id="KW-1185">Reference proteome</keyword>
<organism evidence="6 7">
    <name type="scientific">Nocardia thailandica</name>
    <dbReference type="NCBI Taxonomy" id="257275"/>
    <lineage>
        <taxon>Bacteria</taxon>
        <taxon>Bacillati</taxon>
        <taxon>Actinomycetota</taxon>
        <taxon>Actinomycetes</taxon>
        <taxon>Mycobacteriales</taxon>
        <taxon>Nocardiaceae</taxon>
        <taxon>Nocardia</taxon>
    </lineage>
</organism>
<comment type="caution">
    <text evidence="6">The sequence shown here is derived from an EMBL/GenBank/DDBJ whole genome shotgun (WGS) entry which is preliminary data.</text>
</comment>
<dbReference type="InterPro" id="IPR001647">
    <property type="entry name" value="HTH_TetR"/>
</dbReference>